<evidence type="ECO:0000313" key="3">
    <source>
        <dbReference type="Proteomes" id="UP001296967"/>
    </source>
</evidence>
<organism evidence="2 3">
    <name type="scientific">Halochromatium salexigens</name>
    <name type="common">Chromatium salexigens</name>
    <dbReference type="NCBI Taxonomy" id="49447"/>
    <lineage>
        <taxon>Bacteria</taxon>
        <taxon>Pseudomonadati</taxon>
        <taxon>Pseudomonadota</taxon>
        <taxon>Gammaproteobacteria</taxon>
        <taxon>Chromatiales</taxon>
        <taxon>Chromatiaceae</taxon>
        <taxon>Halochromatium</taxon>
    </lineage>
</organism>
<proteinExistence type="predicted"/>
<name>A0AAJ0XF69_HALSE</name>
<dbReference type="PANTHER" id="PTHR38690">
    <property type="entry name" value="PROTEASE-RELATED"/>
    <property type="match status" value="1"/>
</dbReference>
<gene>
    <name evidence="2" type="ORF">CCR82_04880</name>
</gene>
<dbReference type="AlphaFoldDB" id="A0AAJ0XF69"/>
<sequence>MLAAQALSVDLDLVASLVARRPRIKAVTLVGADIHAHRDAEGRIRIRGLEAMQGNDAQALAFFLREGRVRLLDSRVSWHDADTEAPAQTLFVEVAELVNQGRRHDLRVRARTTDVADNWVRIGARIRARTGAPIKALQLLAKLEGPAAHPERWSGRLYLKAEGGDLAPIASASMATNRRAADSFGLHTSDVQVKSWNRLEQGRLTESLATIGIAGLELEGDDARAALQLGNLSGLARWQRQAEGWRLDIRELRLPGSGASSPTSATLRYRRAPARDDAIPAAKPAPAARLFAAIGALPIGPLAEFGARVIPDLPEPVSALAEGRISGLARNLAVHLQLRPNPTDPGLPALADWRLKSTIDDLAISAGTQIPPFSGLDLDIDLSPTGGRARLGGRDTQLDLQPLFAQPHRFTALDGAFAWRLMPAGSIHLWTHALRAETAYLETLTRLSLCVHPSGANPFIDLHTHLRDGRIEALAQWLPVGIMDEGLTDWLLRAIVDAHLESGDLLLRGPLDRFPFDRQEGRFLLALRMVDGVLDYGGGAQPAAPQ</sequence>
<protein>
    <recommendedName>
        <fullName evidence="1">YhdP central domain-containing protein</fullName>
    </recommendedName>
</protein>
<dbReference type="InterPro" id="IPR025263">
    <property type="entry name" value="YhdP_central"/>
</dbReference>
<accession>A0AAJ0XF69</accession>
<dbReference type="Pfam" id="PF13116">
    <property type="entry name" value="YhdP"/>
    <property type="match status" value="1"/>
</dbReference>
<evidence type="ECO:0000313" key="2">
    <source>
        <dbReference type="EMBL" id="MBK5929881.1"/>
    </source>
</evidence>
<reference evidence="2" key="1">
    <citation type="submission" date="2017-05" db="EMBL/GenBank/DDBJ databases">
        <authorList>
            <person name="Imhoff J.F."/>
            <person name="Rahn T."/>
            <person name="Kuenzel S."/>
            <person name="Neulinger S.C."/>
        </authorList>
    </citation>
    <scope>NUCLEOTIDE SEQUENCE</scope>
    <source>
        <strain evidence="2">DSM 4395</strain>
    </source>
</reference>
<keyword evidence="3" id="KW-1185">Reference proteome</keyword>
<reference evidence="2" key="2">
    <citation type="journal article" date="2020" name="Microorganisms">
        <title>Osmotic Adaptation and Compatible Solute Biosynthesis of Phototrophic Bacteria as Revealed from Genome Analyses.</title>
        <authorList>
            <person name="Imhoff J.F."/>
            <person name="Rahn T."/>
            <person name="Kunzel S."/>
            <person name="Keller A."/>
            <person name="Neulinger S.C."/>
        </authorList>
    </citation>
    <scope>NUCLEOTIDE SEQUENCE</scope>
    <source>
        <strain evidence="2">DSM 4395</strain>
    </source>
</reference>
<feature type="non-terminal residue" evidence="2">
    <location>
        <position position="546"/>
    </location>
</feature>
<evidence type="ECO:0000259" key="1">
    <source>
        <dbReference type="Pfam" id="PF13116"/>
    </source>
</evidence>
<feature type="domain" description="YhdP central" evidence="1">
    <location>
        <begin position="3"/>
        <end position="536"/>
    </location>
</feature>
<dbReference type="PANTHER" id="PTHR38690:SF1">
    <property type="entry name" value="PROTEASE"/>
    <property type="match status" value="1"/>
</dbReference>
<dbReference type="InterPro" id="IPR011836">
    <property type="entry name" value="YhdP"/>
</dbReference>
<dbReference type="EMBL" id="NHSF01000026">
    <property type="protein sequence ID" value="MBK5929881.1"/>
    <property type="molecule type" value="Genomic_DNA"/>
</dbReference>
<comment type="caution">
    <text evidence="2">The sequence shown here is derived from an EMBL/GenBank/DDBJ whole genome shotgun (WGS) entry which is preliminary data.</text>
</comment>
<dbReference type="Proteomes" id="UP001296967">
    <property type="component" value="Unassembled WGS sequence"/>
</dbReference>